<keyword evidence="2" id="KW-1185">Reference proteome</keyword>
<dbReference type="InterPro" id="IPR009057">
    <property type="entry name" value="Homeodomain-like_sf"/>
</dbReference>
<name>D7E7B0_METEZ</name>
<dbReference type="Pfam" id="PF13565">
    <property type="entry name" value="HTH_32"/>
    <property type="match status" value="1"/>
</dbReference>
<accession>D7E7B0</accession>
<proteinExistence type="predicted"/>
<dbReference type="STRING" id="644295.Metev_0968"/>
<sequence>MNYYIIYLIMTKPEQIPIQKHITYDELLYLIRHEKYARVLTRLYFIKYRYEGNSVIISSERVGISSPVGHRWQKRWNESGYEGLIPRYTGGRPPKLTQQQKDQLKQILKSRNGWTTNQVRELIINEFGVEYCLMQIRRILKEFGMKYAKPYPHDYRKPDDADEILKKHS</sequence>
<evidence type="ECO:0000313" key="1">
    <source>
        <dbReference type="EMBL" id="ADI73859.1"/>
    </source>
</evidence>
<dbReference type="KEGG" id="mev:Metev_0968"/>
<dbReference type="EMBL" id="CP002069">
    <property type="protein sequence ID" value="ADI73859.1"/>
    <property type="molecule type" value="Genomic_DNA"/>
</dbReference>
<organism evidence="1 2">
    <name type="scientific">Methanohalobium evestigatum (strain ATCC BAA-1072 / DSM 3721 / NBRC 107634 / OCM 161 / Z-7303)</name>
    <dbReference type="NCBI Taxonomy" id="644295"/>
    <lineage>
        <taxon>Archaea</taxon>
        <taxon>Methanobacteriati</taxon>
        <taxon>Methanobacteriota</taxon>
        <taxon>Stenosarchaea group</taxon>
        <taxon>Methanomicrobia</taxon>
        <taxon>Methanosarcinales</taxon>
        <taxon>Methanosarcinaceae</taxon>
        <taxon>Methanohalobium</taxon>
    </lineage>
</organism>
<dbReference type="AlphaFoldDB" id="D7E7B0"/>
<dbReference type="HOGENOM" id="CLU_056788_3_1_2"/>
<protein>
    <submittedName>
        <fullName evidence="1">ISA1083-3 transposase</fullName>
    </submittedName>
</protein>
<evidence type="ECO:0000313" key="2">
    <source>
        <dbReference type="Proteomes" id="UP000000391"/>
    </source>
</evidence>
<dbReference type="Proteomes" id="UP000000391">
    <property type="component" value="Chromosome"/>
</dbReference>
<reference evidence="1 2" key="1">
    <citation type="submission" date="2010-06" db="EMBL/GenBank/DDBJ databases">
        <title>Complete sequence chromosome of Methanohalobium evestigatum Z-7303.</title>
        <authorList>
            <consortium name="US DOE Joint Genome Institute"/>
            <person name="Lucas S."/>
            <person name="Copeland A."/>
            <person name="Lapidus A."/>
            <person name="Cheng J.-F."/>
            <person name="Bruce D."/>
            <person name="Goodwin L."/>
            <person name="Pitluck S."/>
            <person name="Saunders E."/>
            <person name="Detter J.C."/>
            <person name="Han C."/>
            <person name="Tapia R."/>
            <person name="Land M."/>
            <person name="Hauser L."/>
            <person name="Kyrpides N."/>
            <person name="Mikhailova N."/>
            <person name="Sieprawska-Lupa M."/>
            <person name="Whitman W.B."/>
            <person name="Anderson I."/>
            <person name="Woyke T."/>
        </authorList>
    </citation>
    <scope>NUCLEOTIDE SEQUENCE [LARGE SCALE GENOMIC DNA]</scope>
    <source>
        <strain evidence="2">ATCC BAA-1072 / DSM 3721 / NBRC 107634 / OCM 161 / Z-7303</strain>
    </source>
</reference>
<dbReference type="SUPFAM" id="SSF46689">
    <property type="entry name" value="Homeodomain-like"/>
    <property type="match status" value="1"/>
</dbReference>
<gene>
    <name evidence="1" type="ordered locus">Metev_0968</name>
</gene>